<name>A0A7W6JZG2_9HYPH</name>
<keyword evidence="2" id="KW-1185">Reference proteome</keyword>
<sequence length="80" mass="8669">MAKKPETTPSENTIEPIVTEELYNATLTRTVKHDGRFHWPGTVFSNIGVDFASELQSADAAVITAVEIAEVQAPDEDPVA</sequence>
<accession>A0A7W6JZG2</accession>
<protein>
    <submittedName>
        <fullName evidence="1">Uncharacterized protein</fullName>
    </submittedName>
</protein>
<organism evidence="1 2">
    <name type="scientific">Allorhizobium borbori</name>
    <dbReference type="NCBI Taxonomy" id="485907"/>
    <lineage>
        <taxon>Bacteria</taxon>
        <taxon>Pseudomonadati</taxon>
        <taxon>Pseudomonadota</taxon>
        <taxon>Alphaproteobacteria</taxon>
        <taxon>Hyphomicrobiales</taxon>
        <taxon>Rhizobiaceae</taxon>
        <taxon>Rhizobium/Agrobacterium group</taxon>
        <taxon>Allorhizobium</taxon>
    </lineage>
</organism>
<dbReference type="Proteomes" id="UP000584824">
    <property type="component" value="Unassembled WGS sequence"/>
</dbReference>
<evidence type="ECO:0000313" key="2">
    <source>
        <dbReference type="Proteomes" id="UP000584824"/>
    </source>
</evidence>
<dbReference type="AlphaFoldDB" id="A0A7W6JZG2"/>
<evidence type="ECO:0000313" key="1">
    <source>
        <dbReference type="EMBL" id="MBB4102393.1"/>
    </source>
</evidence>
<comment type="caution">
    <text evidence="1">The sequence shown here is derived from an EMBL/GenBank/DDBJ whole genome shotgun (WGS) entry which is preliminary data.</text>
</comment>
<gene>
    <name evidence="1" type="ORF">GGQ66_000928</name>
</gene>
<dbReference type="EMBL" id="JACIDU010000003">
    <property type="protein sequence ID" value="MBB4102393.1"/>
    <property type="molecule type" value="Genomic_DNA"/>
</dbReference>
<proteinExistence type="predicted"/>
<dbReference type="RefSeq" id="WP_183789914.1">
    <property type="nucleotide sequence ID" value="NZ_JACIDU010000003.1"/>
</dbReference>
<reference evidence="1 2" key="1">
    <citation type="submission" date="2020-08" db="EMBL/GenBank/DDBJ databases">
        <title>Genomic Encyclopedia of Type Strains, Phase IV (KMG-IV): sequencing the most valuable type-strain genomes for metagenomic binning, comparative biology and taxonomic classification.</title>
        <authorList>
            <person name="Goeker M."/>
        </authorList>
    </citation>
    <scope>NUCLEOTIDE SEQUENCE [LARGE SCALE GENOMIC DNA]</scope>
    <source>
        <strain evidence="1 2">DSM 26385</strain>
    </source>
</reference>